<dbReference type="SUPFAM" id="SSF56672">
    <property type="entry name" value="DNA/RNA polymerases"/>
    <property type="match status" value="1"/>
</dbReference>
<dbReference type="PANTHER" id="PTHR37984:SF5">
    <property type="entry name" value="PROTEIN NYNRIN-LIKE"/>
    <property type="match status" value="1"/>
</dbReference>
<dbReference type="Gene3D" id="2.40.70.10">
    <property type="entry name" value="Acid Proteases"/>
    <property type="match status" value="1"/>
</dbReference>
<feature type="compositionally biased region" description="Acidic residues" evidence="18">
    <location>
        <begin position="1384"/>
        <end position="1397"/>
    </location>
</feature>
<feature type="domain" description="Chromo" evidence="19">
    <location>
        <begin position="1417"/>
        <end position="1473"/>
    </location>
</feature>
<dbReference type="GO" id="GO:0006508">
    <property type="term" value="P:proteolysis"/>
    <property type="evidence" value="ECO:0007669"/>
    <property type="project" value="UniProtKB-KW"/>
</dbReference>
<feature type="compositionally biased region" description="Pro residues" evidence="18">
    <location>
        <begin position="1362"/>
        <end position="1373"/>
    </location>
</feature>
<evidence type="ECO:0000256" key="7">
    <source>
        <dbReference type="ARBA" id="ARBA00022679"/>
    </source>
</evidence>
<dbReference type="Pfam" id="PF17917">
    <property type="entry name" value="RT_RNaseH"/>
    <property type="match status" value="1"/>
</dbReference>
<dbReference type="Gene3D" id="3.30.70.270">
    <property type="match status" value="2"/>
</dbReference>
<dbReference type="CDD" id="cd00303">
    <property type="entry name" value="retropepsin_like"/>
    <property type="match status" value="1"/>
</dbReference>
<evidence type="ECO:0000256" key="4">
    <source>
        <dbReference type="ARBA" id="ARBA00014329"/>
    </source>
</evidence>
<dbReference type="SUPFAM" id="SSF50630">
    <property type="entry name" value="Acid proteases"/>
    <property type="match status" value="1"/>
</dbReference>
<keyword evidence="13" id="KW-0695">RNA-directed DNA polymerase</keyword>
<dbReference type="FunFam" id="1.10.340.70:FF:000001">
    <property type="entry name" value="Retrovirus-related Pol polyprotein from transposon gypsy-like Protein"/>
    <property type="match status" value="1"/>
</dbReference>
<comment type="caution">
    <text evidence="22">The sequence shown here is derived from an EMBL/GenBank/DDBJ whole genome shotgun (WGS) entry which is preliminary data.</text>
</comment>
<dbReference type="Gene3D" id="1.10.340.70">
    <property type="match status" value="1"/>
</dbReference>
<evidence type="ECO:0000256" key="10">
    <source>
        <dbReference type="ARBA" id="ARBA00022759"/>
    </source>
</evidence>
<dbReference type="SMART" id="SM00298">
    <property type="entry name" value="CHROMO"/>
    <property type="match status" value="1"/>
</dbReference>
<keyword evidence="11" id="KW-0378">Hydrolase</keyword>
<gene>
    <name evidence="22" type="ORF">MGAL_10B029447</name>
</gene>
<evidence type="ECO:0000256" key="13">
    <source>
        <dbReference type="ARBA" id="ARBA00022918"/>
    </source>
</evidence>
<dbReference type="CDD" id="cd00024">
    <property type="entry name" value="CD_CSD"/>
    <property type="match status" value="1"/>
</dbReference>
<evidence type="ECO:0000259" key="19">
    <source>
        <dbReference type="PROSITE" id="PS50013"/>
    </source>
</evidence>
<dbReference type="InterPro" id="IPR041588">
    <property type="entry name" value="Integrase_H2C2"/>
</dbReference>
<dbReference type="Pfam" id="PF00385">
    <property type="entry name" value="Chromo"/>
    <property type="match status" value="1"/>
</dbReference>
<dbReference type="InterPro" id="IPR012337">
    <property type="entry name" value="RNaseH-like_sf"/>
</dbReference>
<keyword evidence="23" id="KW-1185">Reference proteome</keyword>
<feature type="domain" description="Thioredoxin" evidence="21">
    <location>
        <begin position="29"/>
        <end position="244"/>
    </location>
</feature>
<keyword evidence="8" id="KW-0548">Nucleotidyltransferase</keyword>
<dbReference type="FunFam" id="3.30.70.270:FF:000020">
    <property type="entry name" value="Transposon Tf2-6 polyprotein-like Protein"/>
    <property type="match status" value="1"/>
</dbReference>
<organism evidence="22 23">
    <name type="scientific">Mytilus galloprovincialis</name>
    <name type="common">Mediterranean mussel</name>
    <dbReference type="NCBI Taxonomy" id="29158"/>
    <lineage>
        <taxon>Eukaryota</taxon>
        <taxon>Metazoa</taxon>
        <taxon>Spiralia</taxon>
        <taxon>Lophotrochozoa</taxon>
        <taxon>Mollusca</taxon>
        <taxon>Bivalvia</taxon>
        <taxon>Autobranchia</taxon>
        <taxon>Pteriomorphia</taxon>
        <taxon>Mytilida</taxon>
        <taxon>Mytiloidea</taxon>
        <taxon>Mytilidae</taxon>
        <taxon>Mytilinae</taxon>
        <taxon>Mytilus</taxon>
    </lineage>
</organism>
<keyword evidence="12" id="KW-0049">Antioxidant</keyword>
<feature type="active site" description="Cysteine sulfenic acid (-SOH) intermediate" evidence="17">
    <location>
        <position position="73"/>
    </location>
</feature>
<dbReference type="PROSITE" id="PS50878">
    <property type="entry name" value="RT_POL"/>
    <property type="match status" value="1"/>
</dbReference>
<comment type="similarity">
    <text evidence="2">Belongs to the peroxiredoxin family. Prx5 subfamily.</text>
</comment>
<evidence type="ECO:0000256" key="16">
    <source>
        <dbReference type="ARBA" id="ARBA00033191"/>
    </source>
</evidence>
<evidence type="ECO:0000313" key="23">
    <source>
        <dbReference type="Proteomes" id="UP000596742"/>
    </source>
</evidence>
<keyword evidence="5" id="KW-0575">Peroxidase</keyword>
<dbReference type="GO" id="GO:0034599">
    <property type="term" value="P:cellular response to oxidative stress"/>
    <property type="evidence" value="ECO:0007669"/>
    <property type="project" value="InterPro"/>
</dbReference>
<dbReference type="CDD" id="cd09274">
    <property type="entry name" value="RNase_HI_RT_Ty3"/>
    <property type="match status" value="1"/>
</dbReference>
<sequence>MTAWIFRTCNSVLQKHSTSCARKYIFRSFKIGEKLPIVSVYEDTPEKKVNLQELFKNKRGVLFSVVGAFTPGCTTAHLPEYLENFDRFKEEGYDLICCISVNDPFVMSAWGKQVSAEGKITMLADPKAEFTKAMNMDLDCTKLLGNVRSKRIAGLDVVKEKLVKIIFTLKYQPLYRGQYTNSSCLLSIRIFKLQVNLVLPMQKNTSIIDINGRKTHALIDTGAEITCCSFDFYSKLALSDKLLQSDIPSIKGVSGHRLQVLGKVNLPISFKGAVFNYHVYVIDGLHHSFIVGWDFLHANKINIDFSKSVLQVPDKENADIPKVCMIQTSSTGLARTYYPVTISPFCEMNVGVKISKRNSGEIVLLEPVSNLADSNLTSAKCLVKIIKKRAVIRLMNPTNQKIHIPATKVLASVSDIDSNFIHDLDNNMPSVASLQQTKEAKEPINFDFSTSDLNSEQRQKMQTFLASYRDIFATNLSELGFTNRYKHRIETFRDSRPVKMGFYNQSPHMHKETEKHLVEMKKNNIIKESTSEYHSPVILVKKKTAPGQPQQYRFCVDFRKLNLQTKNSSFPIPRLENVFDTIGEVQPQILSCLDLHSGFWQVEMDEETRHKSAFITRNGVYEFLRMPFGLKNAPISFQQLMSNVLRGLNWQFVLVYVDDILVFSRSFEEHLSHLEQVFTRLRDANLTLKPSKCVFAAKEVKYLGHIISKEGIKVDPEKTKAISTFPVPTRQKQVRSFLGMCNYYRRFVDSYSKIATPLNGLLKKERERSFKWNRECQVAFDNLKQALLTPPVLAYPDMNKPFMLTCDASNSAIGFVLGQLDSQRKERVIAFGGKSLSKTEQVWNTTEKECYAVVQGVKTFNTYLATGKFTIYTDHKALTYLMNQKANTGKLTRWAMDLQHYNFEIKYRKGCNNQVADALSRRSYPEQPDDENEVAAVKVSEVNTRTEASGNDKTFESIQVEFFYDDYTMVAPLDPVIARPELSNLPAIAKLQQNCHDFGNMYKFLTQGILPADNDQSSKVQKSAQDYSICNNVLYKWFQKRVRVDNGEKWIKQLCLPQALREDALLSYHDSFVGGAHLGIERVYHALSLKYFWPKMHQSIENYIRSCDRCQRIKRDTKVDSFSKWSEAFPMKTQEASEVAKVLFREIISRYGAMKCLVTDLGRNFVSNLTNGLVERTNSTLIQAVRAYSDKDQNNWPNKLPGILMAFRNSPSTQSTEYSPFSMVFGKEMNLPFDASVLPKDNLSKDAKHHLEEIISNLKITQDLAAENIKLKQAKMKERYDKNTKIPEFRLRDKVLLKEHVVPVGRSPKLVDKFNGPYYITDCGPNFTYKLRRCSDQKEVKAMVNASNLRQYVDPTDFRDPPQAPERPVPDNPPDAQNNQPADNDQDDQIADDESTDSDTNSDNGDEPNNVIDDTFHEVEKLLNNRKTRGIQYFLVKWKDGSKPTWEPKQNIGEGLIQEYFTRKTKKGRRRKQRKYFTRP</sequence>
<keyword evidence="6" id="KW-0645">Protease</keyword>
<dbReference type="InterPro" id="IPR013766">
    <property type="entry name" value="Thioredoxin_domain"/>
</dbReference>
<dbReference type="Pfam" id="PF08534">
    <property type="entry name" value="Redoxin"/>
    <property type="match status" value="1"/>
</dbReference>
<dbReference type="InterPro" id="IPR043502">
    <property type="entry name" value="DNA/RNA_pol_sf"/>
</dbReference>
<evidence type="ECO:0000259" key="20">
    <source>
        <dbReference type="PROSITE" id="PS50878"/>
    </source>
</evidence>
<feature type="compositionally biased region" description="Low complexity" evidence="18">
    <location>
        <begin position="1374"/>
        <end position="1383"/>
    </location>
</feature>
<dbReference type="SUPFAM" id="SSF54160">
    <property type="entry name" value="Chromo domain-like"/>
    <property type="match status" value="1"/>
</dbReference>
<evidence type="ECO:0000256" key="3">
    <source>
        <dbReference type="ARBA" id="ARBA00012493"/>
    </source>
</evidence>
<dbReference type="SUPFAM" id="SSF53098">
    <property type="entry name" value="Ribonuclease H-like"/>
    <property type="match status" value="1"/>
</dbReference>
<evidence type="ECO:0000256" key="9">
    <source>
        <dbReference type="ARBA" id="ARBA00022722"/>
    </source>
</evidence>
<reference evidence="22" key="1">
    <citation type="submission" date="2018-11" db="EMBL/GenBank/DDBJ databases">
        <authorList>
            <person name="Alioto T."/>
            <person name="Alioto T."/>
        </authorList>
    </citation>
    <scope>NUCLEOTIDE SEQUENCE</scope>
</reference>
<accession>A0A8B6E4T6</accession>
<dbReference type="GO" id="GO:0008233">
    <property type="term" value="F:peptidase activity"/>
    <property type="evidence" value="ECO:0007669"/>
    <property type="project" value="UniProtKB-KW"/>
</dbReference>
<dbReference type="Pfam" id="PF00078">
    <property type="entry name" value="RVT_1"/>
    <property type="match status" value="1"/>
</dbReference>
<keyword evidence="7" id="KW-0808">Transferase</keyword>
<dbReference type="InterPro" id="IPR043128">
    <property type="entry name" value="Rev_trsase/Diguanyl_cyclase"/>
</dbReference>
<keyword evidence="10" id="KW-0255">Endonuclease</keyword>
<dbReference type="GO" id="GO:0004519">
    <property type="term" value="F:endonuclease activity"/>
    <property type="evidence" value="ECO:0007669"/>
    <property type="project" value="UniProtKB-KW"/>
</dbReference>
<dbReference type="SUPFAM" id="SSF52833">
    <property type="entry name" value="Thioredoxin-like"/>
    <property type="match status" value="1"/>
</dbReference>
<evidence type="ECO:0000256" key="5">
    <source>
        <dbReference type="ARBA" id="ARBA00022559"/>
    </source>
</evidence>
<dbReference type="GO" id="GO:0003964">
    <property type="term" value="F:RNA-directed DNA polymerase activity"/>
    <property type="evidence" value="ECO:0007669"/>
    <property type="project" value="UniProtKB-KW"/>
</dbReference>
<dbReference type="CDD" id="cd01647">
    <property type="entry name" value="RT_LTR"/>
    <property type="match status" value="1"/>
</dbReference>
<name>A0A8B6E4T6_MYTGA</name>
<dbReference type="Proteomes" id="UP000596742">
    <property type="component" value="Unassembled WGS sequence"/>
</dbReference>
<dbReference type="InterPro" id="IPR041373">
    <property type="entry name" value="RT_RNaseH"/>
</dbReference>
<dbReference type="EMBL" id="UYJE01004506">
    <property type="protein sequence ID" value="VDI28493.1"/>
    <property type="molecule type" value="Genomic_DNA"/>
</dbReference>
<dbReference type="GO" id="GO:0008379">
    <property type="term" value="F:thioredoxin peroxidase activity"/>
    <property type="evidence" value="ECO:0007669"/>
    <property type="project" value="InterPro"/>
</dbReference>
<dbReference type="EC" id="2.7.7.49" evidence="3"/>
<dbReference type="Gene3D" id="2.40.50.40">
    <property type="match status" value="1"/>
</dbReference>
<dbReference type="Pfam" id="PF17921">
    <property type="entry name" value="Integrase_H2C2"/>
    <property type="match status" value="1"/>
</dbReference>
<dbReference type="InterPro" id="IPR021109">
    <property type="entry name" value="Peptidase_aspartic_dom_sf"/>
</dbReference>
<dbReference type="Gene3D" id="3.40.30.10">
    <property type="entry name" value="Glutaredoxin"/>
    <property type="match status" value="1"/>
</dbReference>
<proteinExistence type="inferred from homology"/>
<dbReference type="InterPro" id="IPR013740">
    <property type="entry name" value="Redoxin"/>
</dbReference>
<dbReference type="InterPro" id="IPR016197">
    <property type="entry name" value="Chromo-like_dom_sf"/>
</dbReference>
<feature type="domain" description="Reverse transcriptase" evidence="20">
    <location>
        <begin position="521"/>
        <end position="707"/>
    </location>
</feature>
<dbReference type="InterPro" id="IPR050951">
    <property type="entry name" value="Retrovirus_Pol_polyprotein"/>
</dbReference>
<evidence type="ECO:0000313" key="22">
    <source>
        <dbReference type="EMBL" id="VDI28493.1"/>
    </source>
</evidence>
<dbReference type="GO" id="GO:0003676">
    <property type="term" value="F:nucleic acid binding"/>
    <property type="evidence" value="ECO:0007669"/>
    <property type="project" value="InterPro"/>
</dbReference>
<dbReference type="InterPro" id="IPR037944">
    <property type="entry name" value="PRX5-like"/>
</dbReference>
<dbReference type="InterPro" id="IPR036249">
    <property type="entry name" value="Thioredoxin-like_sf"/>
</dbReference>
<dbReference type="PROSITE" id="PS50013">
    <property type="entry name" value="CHROMO_2"/>
    <property type="match status" value="1"/>
</dbReference>
<dbReference type="CDD" id="cd03013">
    <property type="entry name" value="PRX5_like"/>
    <property type="match status" value="1"/>
</dbReference>
<dbReference type="InterPro" id="IPR023780">
    <property type="entry name" value="Chromo_domain"/>
</dbReference>
<protein>
    <recommendedName>
        <fullName evidence="4">Peroxiredoxin-5, mitochondrial</fullName>
        <ecNumber evidence="3">2.7.7.49</ecNumber>
    </recommendedName>
    <alternativeName>
        <fullName evidence="15">Peroxiredoxin V</fullName>
    </alternativeName>
    <alternativeName>
        <fullName evidence="16">Thioredoxin-dependent peroxiredoxin 5</fullName>
    </alternativeName>
</protein>
<dbReference type="InterPro" id="IPR000477">
    <property type="entry name" value="RT_dom"/>
</dbReference>
<evidence type="ECO:0000256" key="14">
    <source>
        <dbReference type="ARBA" id="ARBA00023002"/>
    </source>
</evidence>
<dbReference type="InterPro" id="IPR000953">
    <property type="entry name" value="Chromo/chromo_shadow_dom"/>
</dbReference>
<evidence type="ECO:0000256" key="18">
    <source>
        <dbReference type="SAM" id="MobiDB-lite"/>
    </source>
</evidence>
<evidence type="ECO:0000256" key="15">
    <source>
        <dbReference type="ARBA" id="ARBA00031861"/>
    </source>
</evidence>
<keyword evidence="14" id="KW-0560">Oxidoreductase</keyword>
<evidence type="ECO:0000256" key="1">
    <source>
        <dbReference type="ARBA" id="ARBA00003330"/>
    </source>
</evidence>
<evidence type="ECO:0000256" key="2">
    <source>
        <dbReference type="ARBA" id="ARBA00010505"/>
    </source>
</evidence>
<feature type="region of interest" description="Disordered" evidence="18">
    <location>
        <begin position="1346"/>
        <end position="1412"/>
    </location>
</feature>
<dbReference type="PROSITE" id="PS51352">
    <property type="entry name" value="THIOREDOXIN_2"/>
    <property type="match status" value="1"/>
</dbReference>
<evidence type="ECO:0000256" key="12">
    <source>
        <dbReference type="ARBA" id="ARBA00022862"/>
    </source>
</evidence>
<dbReference type="Gene3D" id="3.10.10.10">
    <property type="entry name" value="HIV Type 1 Reverse Transcriptase, subunit A, domain 1"/>
    <property type="match status" value="1"/>
</dbReference>
<evidence type="ECO:0000259" key="21">
    <source>
        <dbReference type="PROSITE" id="PS51352"/>
    </source>
</evidence>
<dbReference type="InterPro" id="IPR036397">
    <property type="entry name" value="RNaseH_sf"/>
</dbReference>
<evidence type="ECO:0000256" key="6">
    <source>
        <dbReference type="ARBA" id="ARBA00022670"/>
    </source>
</evidence>
<evidence type="ECO:0000256" key="17">
    <source>
        <dbReference type="PIRSR" id="PIRSR637944-1"/>
    </source>
</evidence>
<dbReference type="PANTHER" id="PTHR37984">
    <property type="entry name" value="PROTEIN CBG26694"/>
    <property type="match status" value="1"/>
</dbReference>
<dbReference type="FunFam" id="3.10.10.10:FF:000007">
    <property type="entry name" value="Retrovirus-related Pol polyprotein from transposon 17.6-like Protein"/>
    <property type="match status" value="1"/>
</dbReference>
<evidence type="ECO:0000256" key="8">
    <source>
        <dbReference type="ARBA" id="ARBA00022695"/>
    </source>
</evidence>
<dbReference type="OrthoDB" id="6083716at2759"/>
<dbReference type="Gene3D" id="3.30.420.10">
    <property type="entry name" value="Ribonuclease H-like superfamily/Ribonuclease H"/>
    <property type="match status" value="2"/>
</dbReference>
<keyword evidence="9" id="KW-0540">Nuclease</keyword>
<evidence type="ECO:0000256" key="11">
    <source>
        <dbReference type="ARBA" id="ARBA00022801"/>
    </source>
</evidence>
<comment type="function">
    <text evidence="1">Thiol-specific peroxidase that catalyzes the reduction of hydrogen peroxide and organic hydroperoxides to water and alcohols, respectively. Plays a role in cell protection against oxidative stress by detoxifying peroxides and as sensor of hydrogen peroxide-mediated signaling events.</text>
</comment>